<evidence type="ECO:0000256" key="7">
    <source>
        <dbReference type="ARBA" id="ARBA00022840"/>
    </source>
</evidence>
<evidence type="ECO:0000313" key="12">
    <source>
        <dbReference type="Proteomes" id="UP000295258"/>
    </source>
</evidence>
<evidence type="ECO:0000256" key="2">
    <source>
        <dbReference type="ARBA" id="ARBA00012438"/>
    </source>
</evidence>
<organism evidence="11 12">
    <name type="scientific">Nonomuraea deserti</name>
    <dbReference type="NCBI Taxonomy" id="1848322"/>
    <lineage>
        <taxon>Bacteria</taxon>
        <taxon>Bacillati</taxon>
        <taxon>Actinomycetota</taxon>
        <taxon>Actinomycetes</taxon>
        <taxon>Streptosporangiales</taxon>
        <taxon>Streptosporangiaceae</taxon>
        <taxon>Nonomuraea</taxon>
    </lineage>
</organism>
<dbReference type="Gene3D" id="1.20.5.1930">
    <property type="match status" value="1"/>
</dbReference>
<dbReference type="GO" id="GO:0046983">
    <property type="term" value="F:protein dimerization activity"/>
    <property type="evidence" value="ECO:0007669"/>
    <property type="project" value="InterPro"/>
</dbReference>
<gene>
    <name evidence="11" type="ORF">E1292_17880</name>
</gene>
<keyword evidence="3" id="KW-0597">Phosphoprotein</keyword>
<sequence>MPTRDAGNRRRPADRWDVFARGRTTLNALERLIGGLGTGVLALVSVMMLVATALTSVIGVGVWLAPAALHGLRAVANRERSRLSDWGHALISPEPLPEGLRAALADRTVRRELAWVVTHASLGLFLGTLGLTLPIKAMQDATFWAWWWLLPPGEASDGGLGLWTVDDVPSALSIVLVAPVWIALTMIFTPAMAWLQAWPGRRLLAPDPDADLGVRVAQLTATRAAALDAHATELRRIERSLHDGTQNRLVAVNVLVGAARRAVERNPAAAEDILDQAQGAAEQALTELRGVVRSILPPVLAERSLADALDGLATTFPLPCTVDADIPVRCAMSVEATAYFVVAEALTNIAKHSRARRAHIRVRRHDDLLHVEVVDDGKGGADENTGSGIGGIRRRTEAHDGTFAFDSPPGGPTTLRVSLPCGA</sequence>
<keyword evidence="9" id="KW-1133">Transmembrane helix</keyword>
<evidence type="ECO:0000256" key="1">
    <source>
        <dbReference type="ARBA" id="ARBA00000085"/>
    </source>
</evidence>
<dbReference type="SMART" id="SM00387">
    <property type="entry name" value="HATPase_c"/>
    <property type="match status" value="1"/>
</dbReference>
<dbReference type="Pfam" id="PF13796">
    <property type="entry name" value="Sensor"/>
    <property type="match status" value="1"/>
</dbReference>
<proteinExistence type="predicted"/>
<keyword evidence="7" id="KW-0067">ATP-binding</keyword>
<keyword evidence="9" id="KW-0812">Transmembrane</keyword>
<evidence type="ECO:0000256" key="5">
    <source>
        <dbReference type="ARBA" id="ARBA00022741"/>
    </source>
</evidence>
<dbReference type="AlphaFoldDB" id="A0A4R4VS12"/>
<keyword evidence="12" id="KW-1185">Reference proteome</keyword>
<evidence type="ECO:0000256" key="3">
    <source>
        <dbReference type="ARBA" id="ARBA00022553"/>
    </source>
</evidence>
<dbReference type="InterPro" id="IPR036890">
    <property type="entry name" value="HATPase_C_sf"/>
</dbReference>
<dbReference type="SUPFAM" id="SSF55874">
    <property type="entry name" value="ATPase domain of HSP90 chaperone/DNA topoisomerase II/histidine kinase"/>
    <property type="match status" value="1"/>
</dbReference>
<dbReference type="InterPro" id="IPR025828">
    <property type="entry name" value="Put_sensor_dom"/>
</dbReference>
<comment type="catalytic activity">
    <reaction evidence="1">
        <text>ATP + protein L-histidine = ADP + protein N-phospho-L-histidine.</text>
        <dbReference type="EC" id="2.7.13.3"/>
    </reaction>
</comment>
<keyword evidence="5" id="KW-0547">Nucleotide-binding</keyword>
<evidence type="ECO:0000313" key="11">
    <source>
        <dbReference type="EMBL" id="TDD05125.1"/>
    </source>
</evidence>
<keyword evidence="4" id="KW-0808">Transferase</keyword>
<dbReference type="GO" id="GO:0000155">
    <property type="term" value="F:phosphorelay sensor kinase activity"/>
    <property type="evidence" value="ECO:0007669"/>
    <property type="project" value="InterPro"/>
</dbReference>
<dbReference type="InterPro" id="IPR003594">
    <property type="entry name" value="HATPase_dom"/>
</dbReference>
<evidence type="ECO:0000256" key="4">
    <source>
        <dbReference type="ARBA" id="ARBA00022679"/>
    </source>
</evidence>
<dbReference type="Pfam" id="PF02518">
    <property type="entry name" value="HATPase_c"/>
    <property type="match status" value="1"/>
</dbReference>
<keyword evidence="8" id="KW-0902">Two-component regulatory system</keyword>
<evidence type="ECO:0000256" key="6">
    <source>
        <dbReference type="ARBA" id="ARBA00022777"/>
    </source>
</evidence>
<feature type="transmembrane region" description="Helical" evidence="9">
    <location>
        <begin position="32"/>
        <end position="51"/>
    </location>
</feature>
<feature type="transmembrane region" description="Helical" evidence="9">
    <location>
        <begin position="113"/>
        <end position="135"/>
    </location>
</feature>
<accession>A0A4R4VS12</accession>
<dbReference type="EC" id="2.7.13.3" evidence="2"/>
<feature type="domain" description="Histidine kinase/HSP90-like ATPase" evidence="10">
    <location>
        <begin position="333"/>
        <end position="423"/>
    </location>
</feature>
<reference evidence="11 12" key="1">
    <citation type="submission" date="2019-03" db="EMBL/GenBank/DDBJ databases">
        <title>Draft genome sequences of novel Actinobacteria.</title>
        <authorList>
            <person name="Sahin N."/>
            <person name="Ay H."/>
            <person name="Saygin H."/>
        </authorList>
    </citation>
    <scope>NUCLEOTIDE SEQUENCE [LARGE SCALE GENOMIC DNA]</scope>
    <source>
        <strain evidence="11 12">KC310</strain>
    </source>
</reference>
<feature type="transmembrane region" description="Helical" evidence="9">
    <location>
        <begin position="57"/>
        <end position="76"/>
    </location>
</feature>
<comment type="caution">
    <text evidence="11">The sequence shown here is derived from an EMBL/GenBank/DDBJ whole genome shotgun (WGS) entry which is preliminary data.</text>
</comment>
<protein>
    <recommendedName>
        <fullName evidence="2">histidine kinase</fullName>
        <ecNumber evidence="2">2.7.13.3</ecNumber>
    </recommendedName>
</protein>
<dbReference type="EMBL" id="SMKO01000041">
    <property type="protein sequence ID" value="TDD05125.1"/>
    <property type="molecule type" value="Genomic_DNA"/>
</dbReference>
<evidence type="ECO:0000256" key="8">
    <source>
        <dbReference type="ARBA" id="ARBA00023012"/>
    </source>
</evidence>
<name>A0A4R4VS12_9ACTN</name>
<keyword evidence="9" id="KW-0472">Membrane</keyword>
<dbReference type="PANTHER" id="PTHR24421:SF10">
    <property type="entry name" value="NITRATE_NITRITE SENSOR PROTEIN NARQ"/>
    <property type="match status" value="1"/>
</dbReference>
<dbReference type="Gene3D" id="3.30.565.10">
    <property type="entry name" value="Histidine kinase-like ATPase, C-terminal domain"/>
    <property type="match status" value="1"/>
</dbReference>
<dbReference type="InterPro" id="IPR050482">
    <property type="entry name" value="Sensor_HK_TwoCompSys"/>
</dbReference>
<evidence type="ECO:0000256" key="9">
    <source>
        <dbReference type="SAM" id="Phobius"/>
    </source>
</evidence>
<dbReference type="GO" id="GO:0016020">
    <property type="term" value="C:membrane"/>
    <property type="evidence" value="ECO:0007669"/>
    <property type="project" value="InterPro"/>
</dbReference>
<dbReference type="CDD" id="cd16917">
    <property type="entry name" value="HATPase_UhpB-NarQ-NarX-like"/>
    <property type="match status" value="1"/>
</dbReference>
<dbReference type="RefSeq" id="WP_132596342.1">
    <property type="nucleotide sequence ID" value="NZ_SMKO01000041.1"/>
</dbReference>
<feature type="transmembrane region" description="Helical" evidence="9">
    <location>
        <begin position="171"/>
        <end position="195"/>
    </location>
</feature>
<dbReference type="PANTHER" id="PTHR24421">
    <property type="entry name" value="NITRATE/NITRITE SENSOR PROTEIN NARX-RELATED"/>
    <property type="match status" value="1"/>
</dbReference>
<dbReference type="GO" id="GO:0005524">
    <property type="term" value="F:ATP binding"/>
    <property type="evidence" value="ECO:0007669"/>
    <property type="project" value="UniProtKB-KW"/>
</dbReference>
<keyword evidence="6 11" id="KW-0418">Kinase</keyword>
<dbReference type="Pfam" id="PF07730">
    <property type="entry name" value="HisKA_3"/>
    <property type="match status" value="1"/>
</dbReference>
<dbReference type="InterPro" id="IPR011712">
    <property type="entry name" value="Sig_transdc_His_kin_sub3_dim/P"/>
</dbReference>
<evidence type="ECO:0000259" key="10">
    <source>
        <dbReference type="SMART" id="SM00387"/>
    </source>
</evidence>
<dbReference type="Proteomes" id="UP000295258">
    <property type="component" value="Unassembled WGS sequence"/>
</dbReference>